<dbReference type="Proteomes" id="UP000886998">
    <property type="component" value="Unassembled WGS sequence"/>
</dbReference>
<reference evidence="1" key="1">
    <citation type="submission" date="2020-08" db="EMBL/GenBank/DDBJ databases">
        <title>Multicomponent nature underlies the extraordinary mechanical properties of spider dragline silk.</title>
        <authorList>
            <person name="Kono N."/>
            <person name="Nakamura H."/>
            <person name="Mori M."/>
            <person name="Yoshida Y."/>
            <person name="Ohtoshi R."/>
            <person name="Malay A.D."/>
            <person name="Moran D.A.P."/>
            <person name="Tomita M."/>
            <person name="Numata K."/>
            <person name="Arakawa K."/>
        </authorList>
    </citation>
    <scope>NUCLEOTIDE SEQUENCE</scope>
</reference>
<accession>A0A8X7BVF0</accession>
<dbReference type="EMBL" id="BMAV01004033">
    <property type="protein sequence ID" value="GFY44072.1"/>
    <property type="molecule type" value="Genomic_DNA"/>
</dbReference>
<organism evidence="1 2">
    <name type="scientific">Trichonephila inaurata madagascariensis</name>
    <dbReference type="NCBI Taxonomy" id="2747483"/>
    <lineage>
        <taxon>Eukaryota</taxon>
        <taxon>Metazoa</taxon>
        <taxon>Ecdysozoa</taxon>
        <taxon>Arthropoda</taxon>
        <taxon>Chelicerata</taxon>
        <taxon>Arachnida</taxon>
        <taxon>Araneae</taxon>
        <taxon>Araneomorphae</taxon>
        <taxon>Entelegynae</taxon>
        <taxon>Araneoidea</taxon>
        <taxon>Nephilidae</taxon>
        <taxon>Trichonephila</taxon>
        <taxon>Trichonephila inaurata</taxon>
    </lineage>
</organism>
<evidence type="ECO:0000313" key="1">
    <source>
        <dbReference type="EMBL" id="GFY44072.1"/>
    </source>
</evidence>
<proteinExistence type="predicted"/>
<protein>
    <submittedName>
        <fullName evidence="1">Uncharacterized protein</fullName>
    </submittedName>
</protein>
<dbReference type="AlphaFoldDB" id="A0A8X7BVF0"/>
<evidence type="ECO:0000313" key="2">
    <source>
        <dbReference type="Proteomes" id="UP000886998"/>
    </source>
</evidence>
<name>A0A8X7BVF0_9ARAC</name>
<comment type="caution">
    <text evidence="1">The sequence shown here is derived from an EMBL/GenBank/DDBJ whole genome shotgun (WGS) entry which is preliminary data.</text>
</comment>
<sequence>MTPHFTLSLNLRVSRTPVPLRKSVQKLFQRCPAVVWGKGLRLIKKIRRNWLKQVRGLECSGNGCCNKEAGGDVLLQPKSSPINAFPW</sequence>
<gene>
    <name evidence="1" type="ORF">TNIN_135471</name>
</gene>
<keyword evidence="2" id="KW-1185">Reference proteome</keyword>